<comment type="subcellular location">
    <subcellularLocation>
        <location evidence="2">Cell inner membrane</location>
        <topology evidence="2">Multi-pass membrane protein</topology>
    </subcellularLocation>
</comment>
<keyword evidence="13 18" id="KW-1133">Transmembrane helix</keyword>
<evidence type="ECO:0000256" key="17">
    <source>
        <dbReference type="PIRSR" id="PIRSR000169-2"/>
    </source>
</evidence>
<keyword evidence="5" id="KW-0813">Transport</keyword>
<dbReference type="GO" id="GO:0017004">
    <property type="term" value="P:cytochrome complex assembly"/>
    <property type="evidence" value="ECO:0007669"/>
    <property type="project" value="TreeGrafter"/>
</dbReference>
<dbReference type="PANTHER" id="PTHR38689">
    <property type="entry name" value="SUCCINATE DEHYDROGENASE HYDROPHOBIC MEMBRANE ANCHOR SUBUNIT"/>
    <property type="match status" value="1"/>
</dbReference>
<evidence type="ECO:0000256" key="6">
    <source>
        <dbReference type="ARBA" id="ARBA00022475"/>
    </source>
</evidence>
<keyword evidence="12" id="KW-0249">Electron transport</keyword>
<feature type="binding site" description="axial binding residue" evidence="17">
    <location>
        <position position="78"/>
    </location>
    <ligand>
        <name>heme</name>
        <dbReference type="ChEBI" id="CHEBI:30413"/>
        <note>ligand shared with second transmembrane subunit</note>
    </ligand>
    <ligandPart>
        <name>Fe</name>
        <dbReference type="ChEBI" id="CHEBI:18248"/>
    </ligandPart>
</feature>
<evidence type="ECO:0000256" key="8">
    <source>
        <dbReference type="ARBA" id="ARBA00022532"/>
    </source>
</evidence>
<dbReference type="GO" id="GO:0020037">
    <property type="term" value="F:heme binding"/>
    <property type="evidence" value="ECO:0007669"/>
    <property type="project" value="InterPro"/>
</dbReference>
<dbReference type="Proteomes" id="UP000033618">
    <property type="component" value="Unassembled WGS sequence"/>
</dbReference>
<keyword evidence="15 18" id="KW-0472">Membrane</keyword>
<evidence type="ECO:0000256" key="2">
    <source>
        <dbReference type="ARBA" id="ARBA00004429"/>
    </source>
</evidence>
<evidence type="ECO:0000256" key="1">
    <source>
        <dbReference type="ARBA" id="ARBA00004050"/>
    </source>
</evidence>
<comment type="function">
    <text evidence="1">Membrane-anchoring subunit of succinate dehydrogenase (SDH).</text>
</comment>
<sequence>MTSKNNIGAKRLVVGAHYGMFDWLAQRVTAVIMAVFTVVLLVWFFAASNFSYEGWASIFAHQWMKLLTFVTLLSLFYHAWVGIRDIWMDYVKPAVIRLLLQVLTILWLVASAGYAVQILWRV</sequence>
<evidence type="ECO:0000313" key="19">
    <source>
        <dbReference type="EMBL" id="KKB64000.1"/>
    </source>
</evidence>
<dbReference type="NCBIfam" id="TIGR02968">
    <property type="entry name" value="succ_dehyd_anc"/>
    <property type="match status" value="1"/>
</dbReference>
<dbReference type="InterPro" id="IPR014312">
    <property type="entry name" value="Succ_DH_anchor"/>
</dbReference>
<dbReference type="CDD" id="cd03494">
    <property type="entry name" value="SQR_TypeC_SdhD"/>
    <property type="match status" value="1"/>
</dbReference>
<dbReference type="AlphaFoldDB" id="A0A0F5K238"/>
<dbReference type="OrthoDB" id="5612767at2"/>
<feature type="binding site" evidence="16">
    <location>
        <position position="90"/>
    </location>
    <ligand>
        <name>a ubiquinone</name>
        <dbReference type="ChEBI" id="CHEBI:16389"/>
    </ligand>
</feature>
<organism evidence="19 20">
    <name type="scientific">Robbsia andropogonis</name>
    <dbReference type="NCBI Taxonomy" id="28092"/>
    <lineage>
        <taxon>Bacteria</taxon>
        <taxon>Pseudomonadati</taxon>
        <taxon>Pseudomonadota</taxon>
        <taxon>Betaproteobacteria</taxon>
        <taxon>Burkholderiales</taxon>
        <taxon>Burkholderiaceae</taxon>
        <taxon>Robbsia</taxon>
    </lineage>
</organism>
<evidence type="ECO:0000256" key="5">
    <source>
        <dbReference type="ARBA" id="ARBA00022448"/>
    </source>
</evidence>
<dbReference type="GO" id="GO:0009055">
    <property type="term" value="F:electron transfer activity"/>
    <property type="evidence" value="ECO:0007669"/>
    <property type="project" value="TreeGrafter"/>
</dbReference>
<dbReference type="GO" id="GO:0005886">
    <property type="term" value="C:plasma membrane"/>
    <property type="evidence" value="ECO:0007669"/>
    <property type="project" value="UniProtKB-SubCell"/>
</dbReference>
<reference evidence="19 20" key="1">
    <citation type="submission" date="2015-03" db="EMBL/GenBank/DDBJ databases">
        <title>Draft Genome Sequence of Burkholderia andropogonis type strain ICMP2807, isolated from Sorghum bicolor.</title>
        <authorList>
            <person name="Lopes-Santos L."/>
            <person name="Castro D.B."/>
            <person name="Ottoboni L.M."/>
            <person name="Park D."/>
            <person name="Weirc B.S."/>
            <person name="Destefano S.A."/>
        </authorList>
    </citation>
    <scope>NUCLEOTIDE SEQUENCE [LARGE SCALE GENOMIC DNA]</scope>
    <source>
        <strain evidence="19 20">ICMP2807</strain>
    </source>
</reference>
<evidence type="ECO:0000256" key="10">
    <source>
        <dbReference type="ARBA" id="ARBA00022692"/>
    </source>
</evidence>
<evidence type="ECO:0000313" key="20">
    <source>
        <dbReference type="Proteomes" id="UP000033618"/>
    </source>
</evidence>
<proteinExistence type="predicted"/>
<dbReference type="EMBL" id="LAQU01000006">
    <property type="protein sequence ID" value="KKB64000.1"/>
    <property type="molecule type" value="Genomic_DNA"/>
</dbReference>
<protein>
    <recommendedName>
        <fullName evidence="4">Succinate dehydrogenase hydrophobic membrane anchor subunit</fullName>
    </recommendedName>
</protein>
<evidence type="ECO:0000256" key="3">
    <source>
        <dbReference type="ARBA" id="ARBA00005163"/>
    </source>
</evidence>
<evidence type="ECO:0000256" key="13">
    <source>
        <dbReference type="ARBA" id="ARBA00022989"/>
    </source>
</evidence>
<evidence type="ECO:0000256" key="11">
    <source>
        <dbReference type="ARBA" id="ARBA00022723"/>
    </source>
</evidence>
<comment type="cofactor">
    <cofactor evidence="17">
        <name>heme</name>
        <dbReference type="ChEBI" id="CHEBI:30413"/>
    </cofactor>
    <text evidence="17">The heme is bound between the two transmembrane subunits.</text>
</comment>
<keyword evidence="11 17" id="KW-0479">Metal-binding</keyword>
<dbReference type="UniPathway" id="UPA00223"/>
<dbReference type="SUPFAM" id="SSF81343">
    <property type="entry name" value="Fumarate reductase respiratory complex transmembrane subunits"/>
    <property type="match status" value="1"/>
</dbReference>
<keyword evidence="20" id="KW-1185">Reference proteome</keyword>
<dbReference type="InterPro" id="IPR034804">
    <property type="entry name" value="SQR/QFR_C/D"/>
</dbReference>
<evidence type="ECO:0000256" key="4">
    <source>
        <dbReference type="ARBA" id="ARBA00019425"/>
    </source>
</evidence>
<evidence type="ECO:0000256" key="15">
    <source>
        <dbReference type="ARBA" id="ARBA00023136"/>
    </source>
</evidence>
<evidence type="ECO:0000256" key="16">
    <source>
        <dbReference type="PIRSR" id="PIRSR000169-1"/>
    </source>
</evidence>
<dbReference type="PANTHER" id="PTHR38689:SF1">
    <property type="entry name" value="SUCCINATE DEHYDROGENASE HYDROPHOBIC MEMBRANE ANCHOR SUBUNIT"/>
    <property type="match status" value="1"/>
</dbReference>
<keyword evidence="10 18" id="KW-0812">Transmembrane</keyword>
<dbReference type="GO" id="GO:0046872">
    <property type="term" value="F:metal ion binding"/>
    <property type="evidence" value="ECO:0007669"/>
    <property type="project" value="UniProtKB-KW"/>
</dbReference>
<keyword evidence="7" id="KW-0997">Cell inner membrane</keyword>
<feature type="transmembrane region" description="Helical" evidence="18">
    <location>
        <begin position="66"/>
        <end position="83"/>
    </location>
</feature>
<evidence type="ECO:0000256" key="14">
    <source>
        <dbReference type="ARBA" id="ARBA00023004"/>
    </source>
</evidence>
<evidence type="ECO:0000256" key="9">
    <source>
        <dbReference type="ARBA" id="ARBA00022617"/>
    </source>
</evidence>
<dbReference type="STRING" id="28092.WM40_07895"/>
<keyword evidence="8" id="KW-0816">Tricarboxylic acid cycle</keyword>
<comment type="caution">
    <text evidence="19">The sequence shown here is derived from an EMBL/GenBank/DDBJ whole genome shotgun (WGS) entry which is preliminary data.</text>
</comment>
<dbReference type="PIRSF" id="PIRSF000169">
    <property type="entry name" value="SDH_D"/>
    <property type="match status" value="1"/>
</dbReference>
<evidence type="ECO:0000256" key="7">
    <source>
        <dbReference type="ARBA" id="ARBA00022519"/>
    </source>
</evidence>
<dbReference type="InterPro" id="IPR000701">
    <property type="entry name" value="SuccDH_FuR_B_TM-su"/>
</dbReference>
<dbReference type="PATRIC" id="fig|28092.6.peg.1871"/>
<keyword evidence="9 17" id="KW-0349">Heme</keyword>
<comment type="pathway">
    <text evidence="3">Carbohydrate metabolism; tricarboxylic acid cycle.</text>
</comment>
<evidence type="ECO:0000256" key="12">
    <source>
        <dbReference type="ARBA" id="ARBA00022982"/>
    </source>
</evidence>
<keyword evidence="14 17" id="KW-0408">Iron</keyword>
<feature type="transmembrane region" description="Helical" evidence="18">
    <location>
        <begin position="95"/>
        <end position="120"/>
    </location>
</feature>
<feature type="transmembrane region" description="Helical" evidence="18">
    <location>
        <begin position="28"/>
        <end position="46"/>
    </location>
</feature>
<name>A0A0F5K238_9BURK</name>
<dbReference type="GO" id="GO:0006099">
    <property type="term" value="P:tricarboxylic acid cycle"/>
    <property type="evidence" value="ECO:0007669"/>
    <property type="project" value="UniProtKB-UniPathway"/>
</dbReference>
<dbReference type="Pfam" id="PF01127">
    <property type="entry name" value="Sdh_cyt"/>
    <property type="match status" value="1"/>
</dbReference>
<dbReference type="Gene3D" id="1.20.1300.10">
    <property type="entry name" value="Fumarate reductase/succinate dehydrogenase, transmembrane subunit"/>
    <property type="match status" value="1"/>
</dbReference>
<evidence type="ECO:0000256" key="18">
    <source>
        <dbReference type="SAM" id="Phobius"/>
    </source>
</evidence>
<dbReference type="RefSeq" id="WP_024901383.1">
    <property type="nucleotide sequence ID" value="NZ_CADFGU010000002.1"/>
</dbReference>
<gene>
    <name evidence="19" type="ORF">WM40_07895</name>
</gene>
<keyword evidence="6" id="KW-1003">Cell membrane</keyword>
<accession>A0A0F5K238</accession>